<keyword evidence="12" id="KW-1185">Reference proteome</keyword>
<keyword evidence="6 10" id="KW-0808">Transferase</keyword>
<dbReference type="InterPro" id="IPR017853">
    <property type="entry name" value="GH"/>
</dbReference>
<dbReference type="EMBL" id="CP036274">
    <property type="protein sequence ID" value="QDU30125.1"/>
    <property type="molecule type" value="Genomic_DNA"/>
</dbReference>
<evidence type="ECO:0000256" key="8">
    <source>
        <dbReference type="ARBA" id="ARBA00031423"/>
    </source>
</evidence>
<dbReference type="PANTHER" id="PTHR32438:SF5">
    <property type="entry name" value="4-ALPHA-GLUCANOTRANSFERASE DPE1, CHLOROPLASTIC_AMYLOPLASTIC"/>
    <property type="match status" value="1"/>
</dbReference>
<comment type="similarity">
    <text evidence="2 10">Belongs to the disproportionating enzyme family.</text>
</comment>
<evidence type="ECO:0000256" key="6">
    <source>
        <dbReference type="ARBA" id="ARBA00022679"/>
    </source>
</evidence>
<evidence type="ECO:0000256" key="2">
    <source>
        <dbReference type="ARBA" id="ARBA00005684"/>
    </source>
</evidence>
<dbReference type="Gene3D" id="3.20.20.80">
    <property type="entry name" value="Glycosidases"/>
    <property type="match status" value="1"/>
</dbReference>
<dbReference type="NCBIfam" id="NF011080">
    <property type="entry name" value="PRK14508.1-3"/>
    <property type="match status" value="1"/>
</dbReference>
<evidence type="ECO:0000313" key="12">
    <source>
        <dbReference type="Proteomes" id="UP000315017"/>
    </source>
</evidence>
<keyword evidence="5 10" id="KW-0328">Glycosyltransferase</keyword>
<dbReference type="GO" id="GO:0004134">
    <property type="term" value="F:4-alpha-glucanotransferase activity"/>
    <property type="evidence" value="ECO:0007669"/>
    <property type="project" value="UniProtKB-EC"/>
</dbReference>
<accession>A0A517YIT7</accession>
<comment type="catalytic activity">
    <reaction evidence="1 10">
        <text>Transfers a segment of a (1-&gt;4)-alpha-D-glucan to a new position in an acceptor, which may be glucose or a (1-&gt;4)-alpha-D-glucan.</text>
        <dbReference type="EC" id="2.4.1.25"/>
    </reaction>
</comment>
<gene>
    <name evidence="11" type="primary">malQ</name>
    <name evidence="11" type="ORF">ETAA8_52440</name>
</gene>
<protein>
    <recommendedName>
        <fullName evidence="4 10">4-alpha-glucanotransferase</fullName>
        <ecNumber evidence="3 10">2.4.1.25</ecNumber>
    </recommendedName>
    <alternativeName>
        <fullName evidence="8 10">Amylomaltase</fullName>
    </alternativeName>
    <alternativeName>
        <fullName evidence="9 10">Disproportionating enzyme</fullName>
    </alternativeName>
</protein>
<evidence type="ECO:0000256" key="3">
    <source>
        <dbReference type="ARBA" id="ARBA00012560"/>
    </source>
</evidence>
<evidence type="ECO:0000256" key="7">
    <source>
        <dbReference type="ARBA" id="ARBA00023277"/>
    </source>
</evidence>
<evidence type="ECO:0000256" key="10">
    <source>
        <dbReference type="RuleBase" id="RU361207"/>
    </source>
</evidence>
<dbReference type="SUPFAM" id="SSF51445">
    <property type="entry name" value="(Trans)glycosidases"/>
    <property type="match status" value="1"/>
</dbReference>
<dbReference type="AlphaFoldDB" id="A0A517YIT7"/>
<dbReference type="RefSeq" id="WP_145095076.1">
    <property type="nucleotide sequence ID" value="NZ_CP036274.1"/>
</dbReference>
<proteinExistence type="inferred from homology"/>
<dbReference type="GO" id="GO:0005975">
    <property type="term" value="P:carbohydrate metabolic process"/>
    <property type="evidence" value="ECO:0007669"/>
    <property type="project" value="InterPro"/>
</dbReference>
<dbReference type="Proteomes" id="UP000315017">
    <property type="component" value="Chromosome"/>
</dbReference>
<sequence length="535" mass="59130">MTRPAISAHRSSGILCHITSLPGKFGCGDLGPAADDFIDFLQRTGQTRWQVLPLGPTGYGDSPYQCYSAFAGNPLLISLERLVDDGLLTAADLKAFPVSADETKVDFDQVRPAHEALLRRAYDNYRSLANAKLKLAFIAFQNSQAAWLADYSLFAALKEFHGGSGWTVWQAEFARRDLDALARVRVALAEAIERHAFVQFLFARQWQAVRKRCHAAGIMIIGDAPIFVSHDSADVWANPDLFYLDAAGQPTVVAGVPPDYFSATGQRWGNPLYRWHRMHANGYDWWCQRMAHSLQMFDFVRLDHFRGFEAYWEIPGTSPTAVGGRWVFGPGKALFEALAAKLGGLPIYAEDLGLITPEVEQLRDELGLPGMRVLQFAFGDDAKSLDYRPHNYPRHCVVYTGTHDNDTTVGWFLSAAGDGTTRNNEQVERERNLVLSYVGGDGSEIHWDMIRQALGSIADTAIVPAQDLLGLGSAARMNLPGTGTGNWSWRMPPGALTPAIEKRLATLTMIFDRDPVSPDAPQIPVTRIVAEKALH</sequence>
<dbReference type="InterPro" id="IPR003385">
    <property type="entry name" value="Glyco_hydro_77"/>
</dbReference>
<name>A0A517YIT7_9BACT</name>
<evidence type="ECO:0000256" key="9">
    <source>
        <dbReference type="ARBA" id="ARBA00031501"/>
    </source>
</evidence>
<dbReference type="OrthoDB" id="9811841at2"/>
<dbReference type="EC" id="2.4.1.25" evidence="3 10"/>
<evidence type="ECO:0000313" key="11">
    <source>
        <dbReference type="EMBL" id="QDU30125.1"/>
    </source>
</evidence>
<dbReference type="NCBIfam" id="TIGR00217">
    <property type="entry name" value="malQ"/>
    <property type="match status" value="1"/>
</dbReference>
<evidence type="ECO:0000256" key="1">
    <source>
        <dbReference type="ARBA" id="ARBA00000439"/>
    </source>
</evidence>
<dbReference type="KEGG" id="aagg:ETAA8_52440"/>
<reference evidence="11 12" key="1">
    <citation type="submission" date="2019-02" db="EMBL/GenBank/DDBJ databases">
        <title>Deep-cultivation of Planctomycetes and their phenomic and genomic characterization uncovers novel biology.</title>
        <authorList>
            <person name="Wiegand S."/>
            <person name="Jogler M."/>
            <person name="Boedeker C."/>
            <person name="Pinto D."/>
            <person name="Vollmers J."/>
            <person name="Rivas-Marin E."/>
            <person name="Kohn T."/>
            <person name="Peeters S.H."/>
            <person name="Heuer A."/>
            <person name="Rast P."/>
            <person name="Oberbeckmann S."/>
            <person name="Bunk B."/>
            <person name="Jeske O."/>
            <person name="Meyerdierks A."/>
            <person name="Storesund J.E."/>
            <person name="Kallscheuer N."/>
            <person name="Luecker S."/>
            <person name="Lage O.M."/>
            <person name="Pohl T."/>
            <person name="Merkel B.J."/>
            <person name="Hornburger P."/>
            <person name="Mueller R.-W."/>
            <person name="Bruemmer F."/>
            <person name="Labrenz M."/>
            <person name="Spormann A.M."/>
            <person name="Op den Camp H."/>
            <person name="Overmann J."/>
            <person name="Amann R."/>
            <person name="Jetten M.S.M."/>
            <person name="Mascher T."/>
            <person name="Medema M.H."/>
            <person name="Devos D.P."/>
            <person name="Kaster A.-K."/>
            <person name="Ovreas L."/>
            <person name="Rohde M."/>
            <person name="Galperin M.Y."/>
            <person name="Jogler C."/>
        </authorList>
    </citation>
    <scope>NUCLEOTIDE SEQUENCE [LARGE SCALE GENOMIC DNA]</scope>
    <source>
        <strain evidence="11 12">ETA_A8</strain>
    </source>
</reference>
<keyword evidence="7 10" id="KW-0119">Carbohydrate metabolism</keyword>
<evidence type="ECO:0000256" key="4">
    <source>
        <dbReference type="ARBA" id="ARBA00020295"/>
    </source>
</evidence>
<dbReference type="PANTHER" id="PTHR32438">
    <property type="entry name" value="4-ALPHA-GLUCANOTRANSFERASE DPE1, CHLOROPLASTIC/AMYLOPLASTIC"/>
    <property type="match status" value="1"/>
</dbReference>
<evidence type="ECO:0000256" key="5">
    <source>
        <dbReference type="ARBA" id="ARBA00022676"/>
    </source>
</evidence>
<organism evidence="11 12">
    <name type="scientific">Anatilimnocola aggregata</name>
    <dbReference type="NCBI Taxonomy" id="2528021"/>
    <lineage>
        <taxon>Bacteria</taxon>
        <taxon>Pseudomonadati</taxon>
        <taxon>Planctomycetota</taxon>
        <taxon>Planctomycetia</taxon>
        <taxon>Pirellulales</taxon>
        <taxon>Pirellulaceae</taxon>
        <taxon>Anatilimnocola</taxon>
    </lineage>
</organism>
<dbReference type="Pfam" id="PF02446">
    <property type="entry name" value="Glyco_hydro_77"/>
    <property type="match status" value="1"/>
</dbReference>